<protein>
    <submittedName>
        <fullName evidence="1">Uncharacterized protein</fullName>
    </submittedName>
</protein>
<dbReference type="EMBL" id="VSSQ01042266">
    <property type="protein sequence ID" value="MPM95820.1"/>
    <property type="molecule type" value="Genomic_DNA"/>
</dbReference>
<evidence type="ECO:0000313" key="1">
    <source>
        <dbReference type="EMBL" id="MPM95820.1"/>
    </source>
</evidence>
<name>A0A645E229_9ZZZZ</name>
<sequence length="127" mass="13850">MFPLRRLGDVRRDHVVARVLHQQRVAIRLGALHEGGGDGAVAAALVVHHHGLANHRAKRLRRHAARQIGGAARCRRHNEGDGARRVAALRECRCQRCGAQHRQCGGGQCVASDMVHALSPFVMKNGV</sequence>
<comment type="caution">
    <text evidence="1">The sequence shown here is derived from an EMBL/GenBank/DDBJ whole genome shotgun (WGS) entry which is preliminary data.</text>
</comment>
<dbReference type="AlphaFoldDB" id="A0A645E229"/>
<reference evidence="1" key="1">
    <citation type="submission" date="2019-08" db="EMBL/GenBank/DDBJ databases">
        <authorList>
            <person name="Kucharzyk K."/>
            <person name="Murdoch R.W."/>
            <person name="Higgins S."/>
            <person name="Loffler F."/>
        </authorList>
    </citation>
    <scope>NUCLEOTIDE SEQUENCE</scope>
</reference>
<organism evidence="1">
    <name type="scientific">bioreactor metagenome</name>
    <dbReference type="NCBI Taxonomy" id="1076179"/>
    <lineage>
        <taxon>unclassified sequences</taxon>
        <taxon>metagenomes</taxon>
        <taxon>ecological metagenomes</taxon>
    </lineage>
</organism>
<accession>A0A645E229</accession>
<gene>
    <name evidence="1" type="ORF">SDC9_142975</name>
</gene>
<proteinExistence type="predicted"/>